<proteinExistence type="predicted"/>
<sequence>MPEGAKATQRRKIISVANTLRDDYHNGRATIEIIDDFSSDEDIALFFEALGSGSKDDLVEAESTAQIMIHILR</sequence>
<accession>A0A0N0PAD5</accession>
<gene>
    <name evidence="1" type="ORF">RR46_00343</name>
</gene>
<evidence type="ECO:0000313" key="2">
    <source>
        <dbReference type="Proteomes" id="UP000053268"/>
    </source>
</evidence>
<dbReference type="AlphaFoldDB" id="A0A0N0PAD5"/>
<keyword evidence="2" id="KW-1185">Reference proteome</keyword>
<dbReference type="STRING" id="66420.A0A0N0PAD5"/>
<protein>
    <submittedName>
        <fullName evidence="1">Gelsolin</fullName>
    </submittedName>
</protein>
<name>A0A0N0PAD5_PAPXU</name>
<organism evidence="1 2">
    <name type="scientific">Papilio xuthus</name>
    <name type="common">Asian swallowtail butterfly</name>
    <dbReference type="NCBI Taxonomy" id="66420"/>
    <lineage>
        <taxon>Eukaryota</taxon>
        <taxon>Metazoa</taxon>
        <taxon>Ecdysozoa</taxon>
        <taxon>Arthropoda</taxon>
        <taxon>Hexapoda</taxon>
        <taxon>Insecta</taxon>
        <taxon>Pterygota</taxon>
        <taxon>Neoptera</taxon>
        <taxon>Endopterygota</taxon>
        <taxon>Lepidoptera</taxon>
        <taxon>Glossata</taxon>
        <taxon>Ditrysia</taxon>
        <taxon>Papilionoidea</taxon>
        <taxon>Papilionidae</taxon>
        <taxon>Papilioninae</taxon>
        <taxon>Papilio</taxon>
    </lineage>
</organism>
<dbReference type="EMBL" id="KQ458936">
    <property type="protein sequence ID" value="KPJ04550.1"/>
    <property type="molecule type" value="Genomic_DNA"/>
</dbReference>
<reference evidence="1 2" key="1">
    <citation type="journal article" date="2015" name="Nat. Commun.">
        <title>Outbred genome sequencing and CRISPR/Cas9 gene editing in butterflies.</title>
        <authorList>
            <person name="Li X."/>
            <person name="Fan D."/>
            <person name="Zhang W."/>
            <person name="Liu G."/>
            <person name="Zhang L."/>
            <person name="Zhao L."/>
            <person name="Fang X."/>
            <person name="Chen L."/>
            <person name="Dong Y."/>
            <person name="Chen Y."/>
            <person name="Ding Y."/>
            <person name="Zhao R."/>
            <person name="Feng M."/>
            <person name="Zhu Y."/>
            <person name="Feng Y."/>
            <person name="Jiang X."/>
            <person name="Zhu D."/>
            <person name="Xiang H."/>
            <person name="Feng X."/>
            <person name="Li S."/>
            <person name="Wang J."/>
            <person name="Zhang G."/>
            <person name="Kronforst M.R."/>
            <person name="Wang W."/>
        </authorList>
    </citation>
    <scope>NUCLEOTIDE SEQUENCE [LARGE SCALE GENOMIC DNA]</scope>
    <source>
        <strain evidence="1">Ya'a_city_454_Px</strain>
        <tissue evidence="1">Whole body</tissue>
    </source>
</reference>
<evidence type="ECO:0000313" key="1">
    <source>
        <dbReference type="EMBL" id="KPJ04550.1"/>
    </source>
</evidence>
<dbReference type="Proteomes" id="UP000053268">
    <property type="component" value="Unassembled WGS sequence"/>
</dbReference>